<dbReference type="GO" id="GO:0005576">
    <property type="term" value="C:extracellular region"/>
    <property type="evidence" value="ECO:0007669"/>
    <property type="project" value="TreeGrafter"/>
</dbReference>
<dbReference type="EMBL" id="CP114014">
    <property type="protein sequence ID" value="XAY07692.1"/>
    <property type="molecule type" value="Genomic_DNA"/>
</dbReference>
<dbReference type="KEGG" id="parq:DSM112329_04580"/>
<dbReference type="InterPro" id="IPR052336">
    <property type="entry name" value="MlaD_Phospholipid_Transporter"/>
</dbReference>
<gene>
    <name evidence="2" type="ORF">DSM112329_04580</name>
</gene>
<dbReference type="RefSeq" id="WP_354698882.1">
    <property type="nucleotide sequence ID" value="NZ_CP114014.1"/>
</dbReference>
<sequence>MTRRGTLLPSLLSLLGFTAVAVAWALFILAKGGGLPSLSGENYKVSAVIPTGAALAPGSRVTMSGVDVGRVKTVKREGAGALLQLEIKDKAVLPLAADTRVQVRQHTPVGENYISLTAGRSARKLESGDPLPVAQSDEFVDVDKVLSVFKGETRERMRQTIQGVGGALDGRGEELNELLGGAGEFLKPASKAVDVLYKDRVKASRLIDQLGNVAAAIGQRDQAITTIANQGLVSLRAIADRDDALRETVEQLPESLRRIRSASDTVKRVSATTRPVVDDATTALTALRPAVTRLQPAANAGRGVVSNLSGAAPGLRTTLKNITSLSGPLSTALPKVHKTVCEVAPMIRYIAPYTRDALGIVIGLGSASNSYDATGHLIRLAAVEEGGFNSGLPDSVIKARDTLLHTGLIGRVLNNRTNFDAYPKPGSVGRTSALTNTPAGPDEVPASGYKYPRIEADC</sequence>
<evidence type="ECO:0000313" key="2">
    <source>
        <dbReference type="EMBL" id="XAY07692.1"/>
    </source>
</evidence>
<feature type="domain" description="Mce/MlaD" evidence="1">
    <location>
        <begin position="42"/>
        <end position="119"/>
    </location>
</feature>
<organism evidence="2">
    <name type="scientific">Paraconexibacter sp. AEG42_29</name>
    <dbReference type="NCBI Taxonomy" id="2997339"/>
    <lineage>
        <taxon>Bacteria</taxon>
        <taxon>Bacillati</taxon>
        <taxon>Actinomycetota</taxon>
        <taxon>Thermoleophilia</taxon>
        <taxon>Solirubrobacterales</taxon>
        <taxon>Paraconexibacteraceae</taxon>
        <taxon>Paraconexibacter</taxon>
    </lineage>
</organism>
<dbReference type="AlphaFoldDB" id="A0AAU7B132"/>
<accession>A0AAU7B132</accession>
<proteinExistence type="predicted"/>
<protein>
    <recommendedName>
        <fullName evidence="1">Mce/MlaD domain-containing protein</fullName>
    </recommendedName>
</protein>
<dbReference type="Pfam" id="PF02470">
    <property type="entry name" value="MlaD"/>
    <property type="match status" value="1"/>
</dbReference>
<dbReference type="SUPFAM" id="SSF58104">
    <property type="entry name" value="Methyl-accepting chemotaxis protein (MCP) signaling domain"/>
    <property type="match status" value="1"/>
</dbReference>
<evidence type="ECO:0000259" key="1">
    <source>
        <dbReference type="Pfam" id="PF02470"/>
    </source>
</evidence>
<dbReference type="PANTHER" id="PTHR33371">
    <property type="entry name" value="INTERMEMBRANE PHOSPHOLIPID TRANSPORT SYSTEM BINDING PROTEIN MLAD-RELATED"/>
    <property type="match status" value="1"/>
</dbReference>
<dbReference type="InterPro" id="IPR003399">
    <property type="entry name" value="Mce/MlaD"/>
</dbReference>
<reference evidence="2" key="1">
    <citation type="submission" date="2022-12" db="EMBL/GenBank/DDBJ databases">
        <title>Paraconexibacter alkalitolerans sp. nov. and Baekduia alba sp. nov., isolated from soil and emended description of the genera Paraconexibacter (Chun et al., 2020) and Baekduia (An et al., 2020).</title>
        <authorList>
            <person name="Vieira S."/>
            <person name="Huber K.J."/>
            <person name="Geppert A."/>
            <person name="Wolf J."/>
            <person name="Neumann-Schaal M."/>
            <person name="Muesken M."/>
            <person name="Overmann J."/>
        </authorList>
    </citation>
    <scope>NUCLEOTIDE SEQUENCE</scope>
    <source>
        <strain evidence="2">AEG42_29</strain>
    </source>
</reference>
<dbReference type="PANTHER" id="PTHR33371:SF16">
    <property type="entry name" value="MCE-FAMILY PROTEIN MCE3F"/>
    <property type="match status" value="1"/>
</dbReference>
<name>A0AAU7B132_9ACTN</name>